<protein>
    <submittedName>
        <fullName evidence="2">Uncharacterized membrane protein, predicted cobalt tansporter CbtA</fullName>
    </submittedName>
</protein>
<feature type="transmembrane region" description="Helical" evidence="1">
    <location>
        <begin position="77"/>
        <end position="101"/>
    </location>
</feature>
<feature type="transmembrane region" description="Helical" evidence="1">
    <location>
        <begin position="184"/>
        <end position="204"/>
    </location>
</feature>
<accession>A0A1I1RGK4</accession>
<proteinExistence type="predicted"/>
<dbReference type="Pfam" id="PF09490">
    <property type="entry name" value="CbtA"/>
    <property type="match status" value="1"/>
</dbReference>
<dbReference type="OrthoDB" id="6851830at2"/>
<organism evidence="2 3">
    <name type="scientific">Streptomyces aidingensis</name>
    <dbReference type="NCBI Taxonomy" id="910347"/>
    <lineage>
        <taxon>Bacteria</taxon>
        <taxon>Bacillati</taxon>
        <taxon>Actinomycetota</taxon>
        <taxon>Actinomycetes</taxon>
        <taxon>Kitasatosporales</taxon>
        <taxon>Streptomycetaceae</taxon>
        <taxon>Streptomyces</taxon>
    </lineage>
</organism>
<dbReference type="AlphaFoldDB" id="A0A1I1RGK4"/>
<gene>
    <name evidence="2" type="ORF">SAMN05421773_11386</name>
</gene>
<keyword evidence="1" id="KW-0812">Transmembrane</keyword>
<keyword evidence="1" id="KW-0472">Membrane</keyword>
<dbReference type="InterPro" id="IPR012666">
    <property type="entry name" value="CbtA_put"/>
</dbReference>
<reference evidence="2 3" key="1">
    <citation type="submission" date="2016-10" db="EMBL/GenBank/DDBJ databases">
        <authorList>
            <person name="de Groot N.N."/>
        </authorList>
    </citation>
    <scope>NUCLEOTIDE SEQUENCE [LARGE SCALE GENOMIC DNA]</scope>
    <source>
        <strain evidence="2 3">CGMCC 4.5739</strain>
    </source>
</reference>
<dbReference type="EMBL" id="FOLM01000013">
    <property type="protein sequence ID" value="SFD33431.1"/>
    <property type="molecule type" value="Genomic_DNA"/>
</dbReference>
<dbReference type="RefSeq" id="WP_093840542.1">
    <property type="nucleotide sequence ID" value="NZ_FOLM01000013.1"/>
</dbReference>
<feature type="transmembrane region" description="Helical" evidence="1">
    <location>
        <begin position="224"/>
        <end position="245"/>
    </location>
</feature>
<keyword evidence="1" id="KW-1133">Transmembrane helix</keyword>
<sequence>MTTSAPSPVLPLLARGLAAGGSAGLLSGLFALLVAGPLMDRAIALEEEREHTGQALALAASLAHGETEVFSRGTQHFGLVVTAVVTGLALGVFFGIAYALLHRRTALSGGDHWMRALTLAGAGFLALSLLPGLRYPASPPGVGDSGTVGDRQLLWLTAMFLGAAGTAAAWRLHRTLAAAGRPAPVRHSAVALVLLATLTVLFLLPPNPDPVRVPAELLWDFRLLSLAGHAVLWAALGAVFGWLGLRYDPAAGRGTFAAAARPAG</sequence>
<name>A0A1I1RGK4_9ACTN</name>
<dbReference type="Proteomes" id="UP000199207">
    <property type="component" value="Unassembled WGS sequence"/>
</dbReference>
<feature type="transmembrane region" description="Helical" evidence="1">
    <location>
        <begin position="12"/>
        <end position="35"/>
    </location>
</feature>
<feature type="transmembrane region" description="Helical" evidence="1">
    <location>
        <begin position="113"/>
        <end position="133"/>
    </location>
</feature>
<feature type="transmembrane region" description="Helical" evidence="1">
    <location>
        <begin position="153"/>
        <end position="172"/>
    </location>
</feature>
<evidence type="ECO:0000313" key="3">
    <source>
        <dbReference type="Proteomes" id="UP000199207"/>
    </source>
</evidence>
<dbReference type="STRING" id="910347.SAMN05421773_11386"/>
<evidence type="ECO:0000313" key="2">
    <source>
        <dbReference type="EMBL" id="SFD33431.1"/>
    </source>
</evidence>
<keyword evidence="3" id="KW-1185">Reference proteome</keyword>
<evidence type="ECO:0000256" key="1">
    <source>
        <dbReference type="SAM" id="Phobius"/>
    </source>
</evidence>